<sequence>MPAETFVFQSAFGGLQLELKTDSTFSLRSQSCNTWLIFSGEYKYHEDTLLLDASAWMWEQEPLILQELDGERQEPDVQFEFHKFIRKGNRLFIIIDDELVETNFLEKN</sequence>
<dbReference type="KEGG" id="chyd:H4K34_04005"/>
<organism evidence="1 2">
    <name type="scientific">Croceimicrobium hydrocarbonivorans</name>
    <dbReference type="NCBI Taxonomy" id="2761580"/>
    <lineage>
        <taxon>Bacteria</taxon>
        <taxon>Pseudomonadati</taxon>
        <taxon>Bacteroidota</taxon>
        <taxon>Flavobacteriia</taxon>
        <taxon>Flavobacteriales</taxon>
        <taxon>Owenweeksiaceae</taxon>
        <taxon>Croceimicrobium</taxon>
    </lineage>
</organism>
<protein>
    <submittedName>
        <fullName evidence="1">Uncharacterized protein</fullName>
    </submittedName>
</protein>
<dbReference type="EMBL" id="CP060139">
    <property type="protein sequence ID" value="QNR25018.1"/>
    <property type="molecule type" value="Genomic_DNA"/>
</dbReference>
<dbReference type="Proteomes" id="UP000516305">
    <property type="component" value="Chromosome"/>
</dbReference>
<accession>A0A7H0VH20</accession>
<gene>
    <name evidence="1" type="ORF">H4K34_04005</name>
</gene>
<keyword evidence="2" id="KW-1185">Reference proteome</keyword>
<dbReference type="RefSeq" id="WP_210759544.1">
    <property type="nucleotide sequence ID" value="NZ_CP060139.1"/>
</dbReference>
<name>A0A7H0VH20_9FLAO</name>
<proteinExistence type="predicted"/>
<evidence type="ECO:0000313" key="1">
    <source>
        <dbReference type="EMBL" id="QNR25018.1"/>
    </source>
</evidence>
<evidence type="ECO:0000313" key="2">
    <source>
        <dbReference type="Proteomes" id="UP000516305"/>
    </source>
</evidence>
<dbReference type="AlphaFoldDB" id="A0A7H0VH20"/>
<reference evidence="1 2" key="1">
    <citation type="submission" date="2020-08" db="EMBL/GenBank/DDBJ databases">
        <title>Croceimicrobium hydrocarbonivorans gen. nov., sp. nov., a novel marine bacterium isolated from a bacterial consortium that degrades polyethylene terephthalate.</title>
        <authorList>
            <person name="Liu R."/>
        </authorList>
    </citation>
    <scope>NUCLEOTIDE SEQUENCE [LARGE SCALE GENOMIC DNA]</scope>
    <source>
        <strain evidence="1 2">A20-9</strain>
    </source>
</reference>